<evidence type="ECO:0000259" key="2">
    <source>
        <dbReference type="Pfam" id="PF07282"/>
    </source>
</evidence>
<dbReference type="Proteomes" id="UP000184529">
    <property type="component" value="Unassembled WGS sequence"/>
</dbReference>
<keyword evidence="4" id="KW-1185">Reference proteome</keyword>
<evidence type="ECO:0000256" key="1">
    <source>
        <dbReference type="ARBA" id="ARBA00023125"/>
    </source>
</evidence>
<dbReference type="Pfam" id="PF07282">
    <property type="entry name" value="Cas12f1-like_TNB"/>
    <property type="match status" value="1"/>
</dbReference>
<dbReference type="EMBL" id="FQZM01000035">
    <property type="protein sequence ID" value="SHJ44955.1"/>
    <property type="molecule type" value="Genomic_DNA"/>
</dbReference>
<dbReference type="InterPro" id="IPR010095">
    <property type="entry name" value="Cas12f1-like_TNB"/>
</dbReference>
<dbReference type="STRING" id="1121432.SAMN02745219_02583"/>
<name>A0A1M6JE60_9FIRM</name>
<evidence type="ECO:0000313" key="3">
    <source>
        <dbReference type="EMBL" id="SHJ44955.1"/>
    </source>
</evidence>
<dbReference type="RefSeq" id="WP_072870190.1">
    <property type="nucleotide sequence ID" value="NZ_FQZM01000035.1"/>
</dbReference>
<feature type="domain" description="Cas12f1-like TNB" evidence="2">
    <location>
        <begin position="357"/>
        <end position="415"/>
    </location>
</feature>
<evidence type="ECO:0000313" key="4">
    <source>
        <dbReference type="Proteomes" id="UP000184529"/>
    </source>
</evidence>
<dbReference type="OrthoDB" id="1551477at2"/>
<dbReference type="GO" id="GO:0003677">
    <property type="term" value="F:DNA binding"/>
    <property type="evidence" value="ECO:0007669"/>
    <property type="project" value="UniProtKB-KW"/>
</dbReference>
<dbReference type="AlphaFoldDB" id="A0A1M6JE60"/>
<keyword evidence="1 3" id="KW-0238">DNA-binding</keyword>
<reference evidence="4" key="1">
    <citation type="submission" date="2016-11" db="EMBL/GenBank/DDBJ databases">
        <authorList>
            <person name="Varghese N."/>
            <person name="Submissions S."/>
        </authorList>
    </citation>
    <scope>NUCLEOTIDE SEQUENCE [LARGE SCALE GENOMIC DNA]</scope>
    <source>
        <strain evidence="4">DSM 16057</strain>
    </source>
</reference>
<proteinExistence type="predicted"/>
<protein>
    <submittedName>
        <fullName evidence="3">Putative transposase DNA-binding domain-containing protein</fullName>
    </submittedName>
</protein>
<gene>
    <name evidence="3" type="ORF">SAMN02745219_02583</name>
</gene>
<organism evidence="3 4">
    <name type="scientific">Desulfofundulus thermosubterraneus DSM 16057</name>
    <dbReference type="NCBI Taxonomy" id="1121432"/>
    <lineage>
        <taxon>Bacteria</taxon>
        <taxon>Bacillati</taxon>
        <taxon>Bacillota</taxon>
        <taxon>Clostridia</taxon>
        <taxon>Eubacteriales</taxon>
        <taxon>Peptococcaceae</taxon>
        <taxon>Desulfofundulus</taxon>
    </lineage>
</organism>
<sequence length="471" mass="54392">MGRSKTDSFVVEIPLRANSEQTRKALARFEAGRQIYNACLGEALKRRDQMLRSKMYRAALAMPHKTKEEIKARAEAFKEAREKYGFTEFSLHAYAARIRDSWLGEHIDANTAQTLATRAYSAVNKTVTGEAKRVRFKRYGELNTLEGKTNKQGIRWRDGCLVWNGLELPAIIDEDDPVIMHGLSCPVKFVRLVKRTIRGRTRLYAQLVCEGKPYQKKKNYVTEGKISLDVGPSIVAEVGDTEANLHLFCRELDDIHTKIRVLQRRMDHQRRANNPDNYNPDGTIKKGRLQWKNSKRYLRTRARFAELNRRQAEHRKSLHGKLINDLLRKGNQFYLEDVSYRAFQRNFGRSVNYRASGMFVNRLEQKATAAKGRVVKFPTASTALSQMCQCGRKEKKKLSARWHRCDCGVTAQRDLYSGFLARHVKIDEEGNYYLDRQSAIEEWPTIKPLLDEAIEKVKRSYFYVAPASFGI</sequence>
<accession>A0A1M6JE60</accession>